<evidence type="ECO:0000313" key="3">
    <source>
        <dbReference type="EMBL" id="MFC1848708.1"/>
    </source>
</evidence>
<keyword evidence="1" id="KW-1133">Transmembrane helix</keyword>
<accession>A0ABV6YR75</accession>
<evidence type="ECO:0000313" key="4">
    <source>
        <dbReference type="Proteomes" id="UP001594351"/>
    </source>
</evidence>
<feature type="signal peptide" evidence="2">
    <location>
        <begin position="1"/>
        <end position="30"/>
    </location>
</feature>
<feature type="chain" id="PRO_5045966066" evidence="2">
    <location>
        <begin position="31"/>
        <end position="709"/>
    </location>
</feature>
<comment type="caution">
    <text evidence="3">The sequence shown here is derived from an EMBL/GenBank/DDBJ whole genome shotgun (WGS) entry which is preliminary data.</text>
</comment>
<gene>
    <name evidence="3" type="ORF">ACFL27_00745</name>
</gene>
<dbReference type="InterPro" id="IPR024079">
    <property type="entry name" value="MetalloPept_cat_dom_sf"/>
</dbReference>
<sequence>MNSISKVVSKTVITCCVFSLCFFLTGLANSGPGKVDHQDNSIWRDISDTEVTRQGDRLIVPTKYRLLRLDEQKLIERLNRMPPEQDTRMVETHRLAIPMPDGSLEHFECVLSPIMEPELAAKFPEIKTYRGQGIYDEAASIRFDHTPAGFHAMILSPSGTVFIDPYQRNDTVHYISYYKRDFFTDKKLICHTGNIDLADHIHPGMSSFRAIFGDQAVRAPSGTQLRTYRAVVAATGEYTTFHGSTVPAGMAAITTTMNRVVGIYEVEVAVRMVLVANNNLVVYTNGGTDPYTNNNGGAMLGENQTNCDAVIGTANYDIGHVVSTGGGGIANLQVPCVAGMKARGVTGSPSPIGDPFDVDYVAHEMGHQYGANHTFNGTTLSCGGGNRNAGTAYEPGSASTIMGYAGICGTENLQSNSDPYFHTISFDEIVSFTTLGAGNNCPTITATGNNPPTVNAGPAYTIPMQTPFELTGSATDLDGDTMTYCWEEFDLGTASPPLIDDGSRPIFRSFNPVSGPTRIVPKLSDVLNNTTSKGEYYATTTRPLNFRLTARDGRTGGGGVDYALVAHQVTNTSGPFVITAPNTAVSWNGNETQTVTWNVANTTSSPVSCAQVNITLSADGGGTFPYVLATNVPNNGSALIVVPNIDTTSARIKVAGANNIFFDLTNSNFSITSASVVPTLNVYVALALVLIISVIMGLGLRRKTGKQNS</sequence>
<dbReference type="Pfam" id="PF13583">
    <property type="entry name" value="Reprolysin_4"/>
    <property type="match status" value="1"/>
</dbReference>
<feature type="transmembrane region" description="Helical" evidence="1">
    <location>
        <begin position="680"/>
        <end position="700"/>
    </location>
</feature>
<evidence type="ECO:0000256" key="1">
    <source>
        <dbReference type="SAM" id="Phobius"/>
    </source>
</evidence>
<reference evidence="3 4" key="1">
    <citation type="submission" date="2024-09" db="EMBL/GenBank/DDBJ databases">
        <title>Laminarin stimulates single cell rates of sulfate reduction while oxygen inhibits transcriptomic activity in coastal marine sediment.</title>
        <authorList>
            <person name="Lindsay M."/>
            <person name="Orcutt B."/>
            <person name="Emerson D."/>
            <person name="Stepanauskas R."/>
            <person name="D'Angelo T."/>
        </authorList>
    </citation>
    <scope>NUCLEOTIDE SEQUENCE [LARGE SCALE GENOMIC DNA]</scope>
    <source>
        <strain evidence="3">SAG AM-311-K15</strain>
    </source>
</reference>
<keyword evidence="2" id="KW-0732">Signal</keyword>
<evidence type="ECO:0000256" key="2">
    <source>
        <dbReference type="SAM" id="SignalP"/>
    </source>
</evidence>
<dbReference type="EMBL" id="JBHPBY010000004">
    <property type="protein sequence ID" value="MFC1848708.1"/>
    <property type="molecule type" value="Genomic_DNA"/>
</dbReference>
<proteinExistence type="predicted"/>
<organism evidence="3 4">
    <name type="scientific">candidate division CSSED10-310 bacterium</name>
    <dbReference type="NCBI Taxonomy" id="2855610"/>
    <lineage>
        <taxon>Bacteria</taxon>
        <taxon>Bacteria division CSSED10-310</taxon>
    </lineage>
</organism>
<dbReference type="Gene3D" id="3.40.390.10">
    <property type="entry name" value="Collagenase (Catalytic Domain)"/>
    <property type="match status" value="1"/>
</dbReference>
<name>A0ABV6YR75_UNCC1</name>
<keyword evidence="1" id="KW-0812">Transmembrane</keyword>
<dbReference type="SUPFAM" id="SSF55486">
    <property type="entry name" value="Metalloproteases ('zincins'), catalytic domain"/>
    <property type="match status" value="1"/>
</dbReference>
<keyword evidence="1" id="KW-0472">Membrane</keyword>
<dbReference type="Proteomes" id="UP001594351">
    <property type="component" value="Unassembled WGS sequence"/>
</dbReference>
<protein>
    <submittedName>
        <fullName evidence="3">Reprolysin-like metallopeptidase</fullName>
    </submittedName>
</protein>
<keyword evidence="4" id="KW-1185">Reference proteome</keyword>